<protein>
    <submittedName>
        <fullName evidence="2">Uncharacterized protein</fullName>
    </submittedName>
</protein>
<name>A0A7W7DWA2_9ACTN</name>
<keyword evidence="3" id="KW-1185">Reference proteome</keyword>
<accession>A0A7W7DWA2</accession>
<comment type="caution">
    <text evidence="2">The sequence shown here is derived from an EMBL/GenBank/DDBJ whole genome shotgun (WGS) entry which is preliminary data.</text>
</comment>
<gene>
    <name evidence="1" type="ORF">BJ965_007831</name>
    <name evidence="2" type="ORF">BJ965_007840</name>
</gene>
<sequence length="78" mass="8710">MTQKTPGQLRDDAAEALREPGRRRIELLAALEAVDVELRPLVREARRMEVPIRRITELTAVAPNTVRAWAKPDAPEAG</sequence>
<reference evidence="2 3" key="1">
    <citation type="submission" date="2020-08" db="EMBL/GenBank/DDBJ databases">
        <title>Sequencing the genomes of 1000 actinobacteria strains.</title>
        <authorList>
            <person name="Klenk H.-P."/>
        </authorList>
    </citation>
    <scope>NUCLEOTIDE SEQUENCE [LARGE SCALE GENOMIC DNA]</scope>
    <source>
        <strain evidence="2 3">DSM 40483</strain>
    </source>
</reference>
<dbReference type="Proteomes" id="UP000565089">
    <property type="component" value="Unassembled WGS sequence"/>
</dbReference>
<organism evidence="2 3">
    <name type="scientific">Streptomyces luteogriseus</name>
    <dbReference type="NCBI Taxonomy" id="68233"/>
    <lineage>
        <taxon>Bacteria</taxon>
        <taxon>Bacillati</taxon>
        <taxon>Actinomycetota</taxon>
        <taxon>Actinomycetes</taxon>
        <taxon>Kitasatosporales</taxon>
        <taxon>Streptomycetaceae</taxon>
        <taxon>Streptomyces</taxon>
    </lineage>
</organism>
<evidence type="ECO:0000313" key="2">
    <source>
        <dbReference type="EMBL" id="MBB4717862.1"/>
    </source>
</evidence>
<dbReference type="RefSeq" id="WP_184918203.1">
    <property type="nucleotide sequence ID" value="NZ_JACHMS010000002.1"/>
</dbReference>
<evidence type="ECO:0000313" key="3">
    <source>
        <dbReference type="Proteomes" id="UP000565089"/>
    </source>
</evidence>
<proteinExistence type="predicted"/>
<dbReference type="GeneID" id="95799647"/>
<dbReference type="EMBL" id="JACHMS010000002">
    <property type="protein sequence ID" value="MBB4717853.1"/>
    <property type="molecule type" value="Genomic_DNA"/>
</dbReference>
<dbReference type="EMBL" id="JACHMS010000002">
    <property type="protein sequence ID" value="MBB4717862.1"/>
    <property type="molecule type" value="Genomic_DNA"/>
</dbReference>
<evidence type="ECO:0000313" key="1">
    <source>
        <dbReference type="EMBL" id="MBB4717853.1"/>
    </source>
</evidence>
<dbReference type="AlphaFoldDB" id="A0A7W7DWA2"/>